<evidence type="ECO:0000256" key="1">
    <source>
        <dbReference type="ARBA" id="ARBA00004141"/>
    </source>
</evidence>
<feature type="transmembrane region" description="Helical" evidence="7">
    <location>
        <begin position="94"/>
        <end position="118"/>
    </location>
</feature>
<sequence length="309" mass="32983">MLGVLSGFAVVWTVILVGYAVGRTGVLGPQARYVLNRLTFFVASPALLFTTLKDSEPTTVLGPALWVALLSASAVALTYFLITRWWLRREPAEALLGAMSASTVNSANLGLPIAVYVLGDITQAAPIILFQLALFSPVFLTLLDATTSKHRTTPTAMLLHSARNPMIIGSLLGLLFALFGWELPQQVADPIELIGGASIPAMLLAFGISLVNSRPLARAGGRRVDTIVASVLKLFLHPVFAWLIGAFAFRLEGAELFAVVVMAALPTAQNVFVTASRYERGVVIAKDTVLLTTIAAIPAMMLVPLLLPH</sequence>
<gene>
    <name evidence="8" type="ORF">GCM10008096_07820</name>
</gene>
<feature type="transmembrane region" description="Helical" evidence="7">
    <location>
        <begin position="64"/>
        <end position="82"/>
    </location>
</feature>
<feature type="transmembrane region" description="Helical" evidence="7">
    <location>
        <begin position="256"/>
        <end position="276"/>
    </location>
</feature>
<protein>
    <submittedName>
        <fullName evidence="8">Permease</fullName>
    </submittedName>
</protein>
<keyword evidence="9" id="KW-1185">Reference proteome</keyword>
<evidence type="ECO:0000313" key="8">
    <source>
        <dbReference type="EMBL" id="GHD02554.1"/>
    </source>
</evidence>
<proteinExistence type="predicted"/>
<feature type="transmembrane region" description="Helical" evidence="7">
    <location>
        <begin position="6"/>
        <end position="22"/>
    </location>
</feature>
<keyword evidence="6 7" id="KW-0472">Membrane</keyword>
<dbReference type="Proteomes" id="UP000642819">
    <property type="component" value="Unassembled WGS sequence"/>
</dbReference>
<dbReference type="PANTHER" id="PTHR36838">
    <property type="entry name" value="AUXIN EFFLUX CARRIER FAMILY PROTEIN"/>
    <property type="match status" value="1"/>
</dbReference>
<feature type="transmembrane region" description="Helical" evidence="7">
    <location>
        <begin position="288"/>
        <end position="307"/>
    </location>
</feature>
<comment type="caution">
    <text evidence="8">The sequence shown here is derived from an EMBL/GenBank/DDBJ whole genome shotgun (WGS) entry which is preliminary data.</text>
</comment>
<feature type="transmembrane region" description="Helical" evidence="7">
    <location>
        <begin position="224"/>
        <end position="244"/>
    </location>
</feature>
<keyword evidence="3" id="KW-1003">Cell membrane</keyword>
<evidence type="ECO:0000256" key="6">
    <source>
        <dbReference type="ARBA" id="ARBA00023136"/>
    </source>
</evidence>
<evidence type="ECO:0000256" key="4">
    <source>
        <dbReference type="ARBA" id="ARBA00022692"/>
    </source>
</evidence>
<keyword evidence="2" id="KW-0813">Transport</keyword>
<dbReference type="EMBL" id="BMXK01000003">
    <property type="protein sequence ID" value="GHD02554.1"/>
    <property type="molecule type" value="Genomic_DNA"/>
</dbReference>
<dbReference type="RefSeq" id="WP_189348828.1">
    <property type="nucleotide sequence ID" value="NZ_BMXK01000003.1"/>
</dbReference>
<evidence type="ECO:0000313" key="9">
    <source>
        <dbReference type="Proteomes" id="UP000642819"/>
    </source>
</evidence>
<keyword evidence="5 7" id="KW-1133">Transmembrane helix</keyword>
<feature type="transmembrane region" description="Helical" evidence="7">
    <location>
        <begin position="193"/>
        <end position="212"/>
    </location>
</feature>
<evidence type="ECO:0000256" key="2">
    <source>
        <dbReference type="ARBA" id="ARBA00022448"/>
    </source>
</evidence>
<organism evidence="8 9">
    <name type="scientific">Zhihengliuella salsuginis</name>
    <dbReference type="NCBI Taxonomy" id="578222"/>
    <lineage>
        <taxon>Bacteria</taxon>
        <taxon>Bacillati</taxon>
        <taxon>Actinomycetota</taxon>
        <taxon>Actinomycetes</taxon>
        <taxon>Micrococcales</taxon>
        <taxon>Micrococcaceae</taxon>
        <taxon>Zhihengliuella</taxon>
    </lineage>
</organism>
<reference evidence="9" key="1">
    <citation type="journal article" date="2019" name="Int. J. Syst. Evol. Microbiol.">
        <title>The Global Catalogue of Microorganisms (GCM) 10K type strain sequencing project: providing services to taxonomists for standard genome sequencing and annotation.</title>
        <authorList>
            <consortium name="The Broad Institute Genomics Platform"/>
            <consortium name="The Broad Institute Genome Sequencing Center for Infectious Disease"/>
            <person name="Wu L."/>
            <person name="Ma J."/>
        </authorList>
    </citation>
    <scope>NUCLEOTIDE SEQUENCE [LARGE SCALE GENOMIC DNA]</scope>
    <source>
        <strain evidence="9">KCTC 19466</strain>
    </source>
</reference>
<accession>A0ABQ3GEZ4</accession>
<feature type="transmembrane region" description="Helical" evidence="7">
    <location>
        <begin position="164"/>
        <end position="181"/>
    </location>
</feature>
<dbReference type="PANTHER" id="PTHR36838:SF3">
    <property type="entry name" value="TRANSPORTER AUXIN EFFLUX CARRIER EC FAMILY"/>
    <property type="match status" value="1"/>
</dbReference>
<name>A0ABQ3GEZ4_9MICC</name>
<dbReference type="Pfam" id="PF03547">
    <property type="entry name" value="Mem_trans"/>
    <property type="match status" value="1"/>
</dbReference>
<feature type="transmembrane region" description="Helical" evidence="7">
    <location>
        <begin position="34"/>
        <end position="52"/>
    </location>
</feature>
<evidence type="ECO:0000256" key="7">
    <source>
        <dbReference type="SAM" id="Phobius"/>
    </source>
</evidence>
<evidence type="ECO:0000256" key="3">
    <source>
        <dbReference type="ARBA" id="ARBA00022475"/>
    </source>
</evidence>
<keyword evidence="4 7" id="KW-0812">Transmembrane</keyword>
<comment type="subcellular location">
    <subcellularLocation>
        <location evidence="1">Membrane</location>
        <topology evidence="1">Multi-pass membrane protein</topology>
    </subcellularLocation>
</comment>
<evidence type="ECO:0000256" key="5">
    <source>
        <dbReference type="ARBA" id="ARBA00022989"/>
    </source>
</evidence>
<feature type="transmembrane region" description="Helical" evidence="7">
    <location>
        <begin position="124"/>
        <end position="143"/>
    </location>
</feature>
<dbReference type="InterPro" id="IPR004776">
    <property type="entry name" value="Mem_transp_PIN-like"/>
</dbReference>